<evidence type="ECO:0000313" key="3">
    <source>
        <dbReference type="Proteomes" id="UP001458880"/>
    </source>
</evidence>
<keyword evidence="3" id="KW-1185">Reference proteome</keyword>
<dbReference type="SUPFAM" id="SSF47565">
    <property type="entry name" value="Insect pheromone/odorant-binding proteins"/>
    <property type="match status" value="1"/>
</dbReference>
<dbReference type="Proteomes" id="UP001458880">
    <property type="component" value="Unassembled WGS sequence"/>
</dbReference>
<evidence type="ECO:0000313" key="2">
    <source>
        <dbReference type="EMBL" id="KAK9746672.1"/>
    </source>
</evidence>
<dbReference type="Gene3D" id="1.10.238.20">
    <property type="entry name" value="Pheromone/general odorant binding protein domain"/>
    <property type="match status" value="1"/>
</dbReference>
<name>A0AAW1MMX0_POPJA</name>
<dbReference type="EMBL" id="JASPKY010000038">
    <property type="protein sequence ID" value="KAK9746672.1"/>
    <property type="molecule type" value="Genomic_DNA"/>
</dbReference>
<sequence>MQIRRVHQHKQPFQPHFQDAPPQKWREYRSECLREVNETNSNEIATFEIGFCTHRCIMIKTGIIDVNNKIQEGKIKELFGDNRNVDVRRCGIISENEDKCKEAMNIKRCLNRIPAIHV</sequence>
<dbReference type="InterPro" id="IPR036728">
    <property type="entry name" value="PBP_GOBP_sf"/>
</dbReference>
<reference evidence="2" key="1">
    <citation type="submission" date="2023-05" db="EMBL/GenBank/DDBJ databases">
        <authorList>
            <person name="Nardi F."/>
            <person name="Carapelli A."/>
            <person name="Cucini C."/>
        </authorList>
    </citation>
    <scope>NUCLEOTIDE SEQUENCE</scope>
    <source>
        <strain evidence="2">DMR45628</strain>
        <tissue evidence="2">Testes</tissue>
    </source>
</reference>
<protein>
    <submittedName>
        <fullName evidence="2">PBP/GOBP family</fullName>
    </submittedName>
</protein>
<comment type="caution">
    <text evidence="2">The sequence shown here is derived from an EMBL/GenBank/DDBJ whole genome shotgun (WGS) entry which is preliminary data.</text>
</comment>
<accession>A0AAW1MMX0</accession>
<dbReference type="EMBL" id="JASPKY010000038">
    <property type="protein sequence ID" value="KAK9746671.1"/>
    <property type="molecule type" value="Genomic_DNA"/>
</dbReference>
<proteinExistence type="predicted"/>
<dbReference type="CDD" id="cd23992">
    <property type="entry name" value="PBP_GOBP"/>
    <property type="match status" value="1"/>
</dbReference>
<dbReference type="AlphaFoldDB" id="A0AAW1MMX0"/>
<organism evidence="2 3">
    <name type="scientific">Popillia japonica</name>
    <name type="common">Japanese beetle</name>
    <dbReference type="NCBI Taxonomy" id="7064"/>
    <lineage>
        <taxon>Eukaryota</taxon>
        <taxon>Metazoa</taxon>
        <taxon>Ecdysozoa</taxon>
        <taxon>Arthropoda</taxon>
        <taxon>Hexapoda</taxon>
        <taxon>Insecta</taxon>
        <taxon>Pterygota</taxon>
        <taxon>Neoptera</taxon>
        <taxon>Endopterygota</taxon>
        <taxon>Coleoptera</taxon>
        <taxon>Polyphaga</taxon>
        <taxon>Scarabaeiformia</taxon>
        <taxon>Scarabaeidae</taxon>
        <taxon>Rutelinae</taxon>
        <taxon>Popillia</taxon>
    </lineage>
</organism>
<feature type="region of interest" description="Disordered" evidence="1">
    <location>
        <begin position="1"/>
        <end position="20"/>
    </location>
</feature>
<gene>
    <name evidence="2" type="ORF">QE152_g5971</name>
</gene>
<feature type="compositionally biased region" description="Basic residues" evidence="1">
    <location>
        <begin position="1"/>
        <end position="10"/>
    </location>
</feature>
<dbReference type="SMART" id="SM00708">
    <property type="entry name" value="PhBP"/>
    <property type="match status" value="1"/>
</dbReference>
<dbReference type="Pfam" id="PF01395">
    <property type="entry name" value="PBP_GOBP"/>
    <property type="match status" value="1"/>
</dbReference>
<reference evidence="2 3" key="2">
    <citation type="journal article" date="2024" name="BMC Genomics">
        <title>De novo assembly and annotation of Popillia japonica's genome with initial clues to its potential as an invasive pest.</title>
        <authorList>
            <person name="Cucini C."/>
            <person name="Boschi S."/>
            <person name="Funari R."/>
            <person name="Cardaioli E."/>
            <person name="Iannotti N."/>
            <person name="Marturano G."/>
            <person name="Paoli F."/>
            <person name="Bruttini M."/>
            <person name="Carapelli A."/>
            <person name="Frati F."/>
            <person name="Nardi F."/>
        </authorList>
    </citation>
    <scope>NUCLEOTIDE SEQUENCE [LARGE SCALE GENOMIC DNA]</scope>
    <source>
        <strain evidence="2">DMR45628</strain>
    </source>
</reference>
<dbReference type="InterPro" id="IPR006170">
    <property type="entry name" value="PBP/GOBP"/>
</dbReference>
<dbReference type="GO" id="GO:0005549">
    <property type="term" value="F:odorant binding"/>
    <property type="evidence" value="ECO:0007669"/>
    <property type="project" value="InterPro"/>
</dbReference>
<evidence type="ECO:0000256" key="1">
    <source>
        <dbReference type="SAM" id="MobiDB-lite"/>
    </source>
</evidence>